<dbReference type="EMBL" id="ANIK01000029">
    <property type="protein sequence ID" value="EMJ95802.1"/>
    <property type="molecule type" value="Genomic_DNA"/>
</dbReference>
<name>M6CV32_9LEPT</name>
<sequence length="37" mass="4278">MDFLITGDKDLLTLQKIKNFSVISPDEYLHIKEGNKI</sequence>
<reference evidence="1 2" key="1">
    <citation type="submission" date="2013-01" db="EMBL/GenBank/DDBJ databases">
        <authorList>
            <person name="Harkins D.M."/>
            <person name="Durkin A.S."/>
            <person name="Brinkac L.M."/>
            <person name="Haft D.H."/>
            <person name="Selengut J.D."/>
            <person name="Sanka R."/>
            <person name="DePew J."/>
            <person name="Purushe J."/>
            <person name="Galloway R.L."/>
            <person name="Vinetz J.M."/>
            <person name="Sutton G.G."/>
            <person name="Nierman W.C."/>
            <person name="Fouts D.E."/>
        </authorList>
    </citation>
    <scope>NUCLEOTIDE SEQUENCE [LARGE SCALE GENOMIC DNA]</scope>
    <source>
        <strain evidence="1 2">79601</strain>
    </source>
</reference>
<proteinExistence type="predicted"/>
<organism evidence="1 2">
    <name type="scientific">Leptospira alstonii serovar Sichuan str. 79601</name>
    <dbReference type="NCBI Taxonomy" id="1218565"/>
    <lineage>
        <taxon>Bacteria</taxon>
        <taxon>Pseudomonadati</taxon>
        <taxon>Spirochaetota</taxon>
        <taxon>Spirochaetia</taxon>
        <taxon>Leptospirales</taxon>
        <taxon>Leptospiraceae</taxon>
        <taxon>Leptospira</taxon>
    </lineage>
</organism>
<gene>
    <name evidence="1" type="ORF">LEP1GSC194_3319</name>
</gene>
<evidence type="ECO:0000313" key="1">
    <source>
        <dbReference type="EMBL" id="EMJ95802.1"/>
    </source>
</evidence>
<evidence type="ECO:0000313" key="2">
    <source>
        <dbReference type="Proteomes" id="UP000011988"/>
    </source>
</evidence>
<dbReference type="AlphaFoldDB" id="M6CV32"/>
<protein>
    <submittedName>
        <fullName evidence="1">Toxin-antitoxin system, toxin component, PIN family</fullName>
    </submittedName>
</protein>
<comment type="caution">
    <text evidence="1">The sequence shown here is derived from an EMBL/GenBank/DDBJ whole genome shotgun (WGS) entry which is preliminary data.</text>
</comment>
<accession>M6CV32</accession>
<dbReference type="Proteomes" id="UP000011988">
    <property type="component" value="Unassembled WGS sequence"/>
</dbReference>
<dbReference type="PATRIC" id="fig|1218565.3.peg.1593"/>